<accession>A0ACC1YMU8</accession>
<comment type="caution">
    <text evidence="1">The sequence shown here is derived from an EMBL/GenBank/DDBJ whole genome shotgun (WGS) entry which is preliminary data.</text>
</comment>
<gene>
    <name evidence="1" type="ORF">OWV82_003502</name>
</gene>
<name>A0ACC1YMU8_MELAZ</name>
<organism evidence="1 2">
    <name type="scientific">Melia azedarach</name>
    <name type="common">Chinaberry tree</name>
    <dbReference type="NCBI Taxonomy" id="155640"/>
    <lineage>
        <taxon>Eukaryota</taxon>
        <taxon>Viridiplantae</taxon>
        <taxon>Streptophyta</taxon>
        <taxon>Embryophyta</taxon>
        <taxon>Tracheophyta</taxon>
        <taxon>Spermatophyta</taxon>
        <taxon>Magnoliopsida</taxon>
        <taxon>eudicotyledons</taxon>
        <taxon>Gunneridae</taxon>
        <taxon>Pentapetalae</taxon>
        <taxon>rosids</taxon>
        <taxon>malvids</taxon>
        <taxon>Sapindales</taxon>
        <taxon>Meliaceae</taxon>
        <taxon>Melia</taxon>
    </lineage>
</organism>
<keyword evidence="2" id="KW-1185">Reference proteome</keyword>
<reference evidence="1 2" key="1">
    <citation type="journal article" date="2023" name="Science">
        <title>Complex scaffold remodeling in plant triterpene biosynthesis.</title>
        <authorList>
            <person name="De La Pena R."/>
            <person name="Hodgson H."/>
            <person name="Liu J.C."/>
            <person name="Stephenson M.J."/>
            <person name="Martin A.C."/>
            <person name="Owen C."/>
            <person name="Harkess A."/>
            <person name="Leebens-Mack J."/>
            <person name="Jimenez L.E."/>
            <person name="Osbourn A."/>
            <person name="Sattely E.S."/>
        </authorList>
    </citation>
    <scope>NUCLEOTIDE SEQUENCE [LARGE SCALE GENOMIC DNA]</scope>
    <source>
        <strain evidence="2">cv. JPN11</strain>
        <tissue evidence="1">Leaf</tissue>
    </source>
</reference>
<protein>
    <submittedName>
        <fullName evidence="1">Kelch repeat-containing F-box family protein</fullName>
    </submittedName>
</protein>
<dbReference type="EMBL" id="CM051395">
    <property type="protein sequence ID" value="KAJ4724517.1"/>
    <property type="molecule type" value="Genomic_DNA"/>
</dbReference>
<dbReference type="Proteomes" id="UP001164539">
    <property type="component" value="Chromosome 2"/>
</dbReference>
<evidence type="ECO:0000313" key="2">
    <source>
        <dbReference type="Proteomes" id="UP001164539"/>
    </source>
</evidence>
<proteinExistence type="predicted"/>
<sequence>MSEGSNSRHFAWLMKSCFPNQNDSKSSLKPSPRNPDRQSVTISDLPDDLLLECLTRVPSYSLSTLCFVCRRWSRLLHSPSFFNLRRYYNRLDNIVFAFSSSTPGLIASTLSFADLKCSVFAWKTNINIRTDYVFFGNLSEFLPQSRLAVVGPRIYVVGRNATLRYDYWTDSIISLAPMLVQRKRFACAVVFEKIYIAGGSSSSATTVDEYDPDSNRWRVVSNAPRIRYGCIGASADGVFYIIGGLKIDSPVPGERMEAHIYMSSMDLYDVKTRAWLRSRAVPGGGCIIAACASVGYIYILLSHAVELSFWRFDARRNHSGFGEWSRMKTPEIGHQLRLDGSIKFSLVGARDKVMLVLMKNQRLMRNPEERFIWIYETTTGDWSCGPDLPMYIPRASCVSMEF</sequence>
<evidence type="ECO:0000313" key="1">
    <source>
        <dbReference type="EMBL" id="KAJ4724517.1"/>
    </source>
</evidence>